<feature type="compositionally biased region" description="Polar residues" evidence="3">
    <location>
        <begin position="582"/>
        <end position="595"/>
    </location>
</feature>
<dbReference type="SUPFAM" id="SSF50729">
    <property type="entry name" value="PH domain-like"/>
    <property type="match status" value="1"/>
</dbReference>
<dbReference type="Gene3D" id="2.30.29.30">
    <property type="entry name" value="Pleckstrin-homology domain (PH domain)/Phosphotyrosine-binding domain (PTB)"/>
    <property type="match status" value="1"/>
</dbReference>
<keyword evidence="1 2" id="KW-0727">SH2 domain</keyword>
<feature type="domain" description="PH" evidence="5">
    <location>
        <begin position="13"/>
        <end position="117"/>
    </location>
</feature>
<proteinExistence type="predicted"/>
<evidence type="ECO:0000259" key="4">
    <source>
        <dbReference type="PROSITE" id="PS50001"/>
    </source>
</evidence>
<comment type="caution">
    <text evidence="6">The sequence shown here is derived from an EMBL/GenBank/DDBJ whole genome shotgun (WGS) entry which is preliminary data.</text>
</comment>
<dbReference type="CDD" id="cd00173">
    <property type="entry name" value="SH2"/>
    <property type="match status" value="1"/>
</dbReference>
<evidence type="ECO:0000313" key="7">
    <source>
        <dbReference type="Proteomes" id="UP001209878"/>
    </source>
</evidence>
<dbReference type="SMART" id="SM00252">
    <property type="entry name" value="SH2"/>
    <property type="match status" value="1"/>
</dbReference>
<dbReference type="InterPro" id="IPR011993">
    <property type="entry name" value="PH-like_dom_sf"/>
</dbReference>
<sequence>MASDRGEADSRMRKFHSGWVYHQAGKTKKKYWMVLRGNMLFIFKNDKTQKENMVGSLTLNSDTELQTGEGEKKFKKKDSLGFKLITQTDGDTKVNFFKFERENDRDLWRSFIIAITQGIVPDGVHLLPGQLRDVHEAIGDQNKPPPLPSTTIPRPRLNPDMMSPGGDMRGTFDDAPTFMNGSNGYPGRSGDDSPDSGSFSSHMTRNTRPNPAPPSGAPVRSLRDLQRRQSEMADRDLGFVDDGSHSSHGNGGHHSSHGNGGHLPYLERQTSHQSYRYQEADHSAMSYTADNNNDIHMFYRDPSRNRDIPSWFFDGCDRTQAECLLTSNRKFGNVLMRPSTTFPNNHKYVISMRRDVSGGTNLNHYEVVYDSGGYCINVDNKHSPMKCLSEVMDYFISVAGPSAQPMKSNNMSKMEGSCAAAFAAKATTMSSNFRSSGFDSAAVSHWQDTVSAGSSNMPTGIRQTIMEINRDMDQQAPQPPPPPPLMPAQGANMEINGGRTLFIQGNVTPGIRQTIMEINEDLEQKGVQSPPPPPPLMNQRRPSYGEEYENVNDSGHRTTGNIGQPNVQQRPQDVASAYNPGHQYSPQPTTPTQWGYPQPPVSPAGYPAGPYENVSQWQGGSSHQTNYNGGGLNQTVPARHTPLETLQRQAGHVDDISRGMDAMSVNPIDNFPSEQAPPPPPVPIGRPNLPFSTMPPAPMAQPGFGAQQPQPPPMGYGSPPPQMGYSSPPPQQPNFNTTPAGGARGRGK</sequence>
<protein>
    <recommendedName>
        <fullName evidence="8">PH domain-containing protein</fullName>
    </recommendedName>
</protein>
<dbReference type="Pfam" id="PF00017">
    <property type="entry name" value="SH2"/>
    <property type="match status" value="1"/>
</dbReference>
<feature type="domain" description="SH2" evidence="4">
    <location>
        <begin position="311"/>
        <end position="395"/>
    </location>
</feature>
<dbReference type="InterPro" id="IPR036860">
    <property type="entry name" value="SH2_dom_sf"/>
</dbReference>
<name>A0AAD9NTS8_RIDPI</name>
<dbReference type="SUPFAM" id="SSF55550">
    <property type="entry name" value="SH2 domain"/>
    <property type="match status" value="1"/>
</dbReference>
<evidence type="ECO:0000313" key="6">
    <source>
        <dbReference type="EMBL" id="KAK2180398.1"/>
    </source>
</evidence>
<dbReference type="PANTHER" id="PTHR16186">
    <property type="entry name" value="SIGNAL-TRANSDUCING ADAPTOR PROTEIN-RELATED"/>
    <property type="match status" value="1"/>
</dbReference>
<feature type="region of interest" description="Disordered" evidence="3">
    <location>
        <begin position="137"/>
        <end position="222"/>
    </location>
</feature>
<accession>A0AAD9NTS8</accession>
<feature type="compositionally biased region" description="Pro residues" evidence="3">
    <location>
        <begin position="709"/>
        <end position="732"/>
    </location>
</feature>
<organism evidence="6 7">
    <name type="scientific">Ridgeia piscesae</name>
    <name type="common">Tubeworm</name>
    <dbReference type="NCBI Taxonomy" id="27915"/>
    <lineage>
        <taxon>Eukaryota</taxon>
        <taxon>Metazoa</taxon>
        <taxon>Spiralia</taxon>
        <taxon>Lophotrochozoa</taxon>
        <taxon>Annelida</taxon>
        <taxon>Polychaeta</taxon>
        <taxon>Sedentaria</taxon>
        <taxon>Canalipalpata</taxon>
        <taxon>Sabellida</taxon>
        <taxon>Siboglinidae</taxon>
        <taxon>Ridgeia</taxon>
    </lineage>
</organism>
<gene>
    <name evidence="6" type="ORF">NP493_445g04028</name>
</gene>
<dbReference type="AlphaFoldDB" id="A0AAD9NTS8"/>
<dbReference type="GO" id="GO:0035591">
    <property type="term" value="F:signaling adaptor activity"/>
    <property type="evidence" value="ECO:0007669"/>
    <property type="project" value="InterPro"/>
</dbReference>
<dbReference type="SMART" id="SM00233">
    <property type="entry name" value="PH"/>
    <property type="match status" value="1"/>
</dbReference>
<feature type="region of interest" description="Disordered" evidence="3">
    <location>
        <begin position="665"/>
        <end position="748"/>
    </location>
</feature>
<dbReference type="PANTHER" id="PTHR16186:SF9">
    <property type="entry name" value="SH2 DOMAIN-CONTAINING PROTEIN"/>
    <property type="match status" value="1"/>
</dbReference>
<evidence type="ECO:0000259" key="5">
    <source>
        <dbReference type="PROSITE" id="PS50003"/>
    </source>
</evidence>
<dbReference type="InterPro" id="IPR039111">
    <property type="entry name" value="STAP1/STAP2"/>
</dbReference>
<dbReference type="InterPro" id="IPR001849">
    <property type="entry name" value="PH_domain"/>
</dbReference>
<dbReference type="Pfam" id="PF00169">
    <property type="entry name" value="PH"/>
    <property type="match status" value="1"/>
</dbReference>
<dbReference type="Gene3D" id="3.30.505.10">
    <property type="entry name" value="SH2 domain"/>
    <property type="match status" value="1"/>
</dbReference>
<dbReference type="PROSITE" id="PS50001">
    <property type="entry name" value="SH2"/>
    <property type="match status" value="1"/>
</dbReference>
<feature type="region of interest" description="Disordered" evidence="3">
    <location>
        <begin position="523"/>
        <end position="637"/>
    </location>
</feature>
<dbReference type="EMBL" id="JAODUO010000445">
    <property type="protein sequence ID" value="KAK2180398.1"/>
    <property type="molecule type" value="Genomic_DNA"/>
</dbReference>
<evidence type="ECO:0000256" key="1">
    <source>
        <dbReference type="ARBA" id="ARBA00022999"/>
    </source>
</evidence>
<feature type="compositionally biased region" description="Polar residues" evidence="3">
    <location>
        <begin position="613"/>
        <end position="627"/>
    </location>
</feature>
<feature type="region of interest" description="Disordered" evidence="3">
    <location>
        <begin position="237"/>
        <end position="265"/>
    </location>
</feature>
<dbReference type="Proteomes" id="UP001209878">
    <property type="component" value="Unassembled WGS sequence"/>
</dbReference>
<reference evidence="6" key="1">
    <citation type="journal article" date="2023" name="Mol. Biol. Evol.">
        <title>Third-Generation Sequencing Reveals the Adaptive Role of the Epigenome in Three Deep-Sea Polychaetes.</title>
        <authorList>
            <person name="Perez M."/>
            <person name="Aroh O."/>
            <person name="Sun Y."/>
            <person name="Lan Y."/>
            <person name="Juniper S.K."/>
            <person name="Young C.R."/>
            <person name="Angers B."/>
            <person name="Qian P.Y."/>
        </authorList>
    </citation>
    <scope>NUCLEOTIDE SEQUENCE</scope>
    <source>
        <strain evidence="6">R07B-5</strain>
    </source>
</reference>
<evidence type="ECO:0008006" key="8">
    <source>
        <dbReference type="Google" id="ProtNLM"/>
    </source>
</evidence>
<keyword evidence="7" id="KW-1185">Reference proteome</keyword>
<dbReference type="InterPro" id="IPR000980">
    <property type="entry name" value="SH2"/>
</dbReference>
<feature type="compositionally biased region" description="Polar residues" evidence="3">
    <location>
        <begin position="551"/>
        <end position="571"/>
    </location>
</feature>
<evidence type="ECO:0000256" key="2">
    <source>
        <dbReference type="PROSITE-ProRule" id="PRU00191"/>
    </source>
</evidence>
<feature type="compositionally biased region" description="Pro residues" evidence="3">
    <location>
        <begin position="675"/>
        <end position="684"/>
    </location>
</feature>
<dbReference type="PROSITE" id="PS50003">
    <property type="entry name" value="PH_DOMAIN"/>
    <property type="match status" value="1"/>
</dbReference>
<evidence type="ECO:0000256" key="3">
    <source>
        <dbReference type="SAM" id="MobiDB-lite"/>
    </source>
</evidence>